<feature type="transmembrane region" description="Helical" evidence="1">
    <location>
        <begin position="254"/>
        <end position="275"/>
    </location>
</feature>
<feature type="transmembrane region" description="Helical" evidence="1">
    <location>
        <begin position="146"/>
        <end position="164"/>
    </location>
</feature>
<evidence type="ECO:0000256" key="1">
    <source>
        <dbReference type="SAM" id="Phobius"/>
    </source>
</evidence>
<feature type="non-terminal residue" evidence="2">
    <location>
        <position position="449"/>
    </location>
</feature>
<proteinExistence type="predicted"/>
<protein>
    <submittedName>
        <fullName evidence="2">Uncharacterized protein</fullName>
    </submittedName>
</protein>
<feature type="transmembrane region" description="Helical" evidence="1">
    <location>
        <begin position="171"/>
        <end position="193"/>
    </location>
</feature>
<organism evidence="2">
    <name type="scientific">uncultured Gemmatimonadota bacterium</name>
    <dbReference type="NCBI Taxonomy" id="203437"/>
    <lineage>
        <taxon>Bacteria</taxon>
        <taxon>Pseudomonadati</taxon>
        <taxon>Gemmatimonadota</taxon>
        <taxon>environmental samples</taxon>
    </lineage>
</organism>
<feature type="transmembrane region" description="Helical" evidence="1">
    <location>
        <begin position="362"/>
        <end position="384"/>
    </location>
</feature>
<reference evidence="2" key="1">
    <citation type="submission" date="2020-02" db="EMBL/GenBank/DDBJ databases">
        <authorList>
            <person name="Meier V. D."/>
        </authorList>
    </citation>
    <scope>NUCLEOTIDE SEQUENCE</scope>
    <source>
        <strain evidence="2">AVDCRST_MAG89</strain>
    </source>
</reference>
<keyword evidence="1" id="KW-1133">Transmembrane helix</keyword>
<feature type="transmembrane region" description="Helical" evidence="1">
    <location>
        <begin position="404"/>
        <end position="429"/>
    </location>
</feature>
<accession>A0A6J4MQJ6</accession>
<feature type="transmembrane region" description="Helical" evidence="1">
    <location>
        <begin position="287"/>
        <end position="310"/>
    </location>
</feature>
<sequence>MRERTTERIAELGRLRTEWMVRQGFWTAWGEALRADPQYALVAPEFRQAMQRIDAVLQQIARAAPSILRLQREIQGLRTQTQEIGESVAKIRARRRESLLRRDHPVLVGPAFQAQLRDDTLREWNPASTVRADFRGTFFRENSAQIILHVVLALGLALIARYLRGHTGREALWSGVLLHPWAVGVFASTALMGQRYTFAPQLWDVAIWSLLAGSGALLAARVIRPRLLRVLVYFFAGVYPFFLLAEAVRLPVPLFRLGLATVSAVGLATFSLLAIRSGRRPNIQARIPWLLGIGASIWGILLGAEALGYYVLARWILHATVASALIIFTVGFLVVVARGAIRTMLRIEAKGRLRFLRNVGVPLAERLVVLFQAILIVWAVLAVLDTWELIGSPLESWNAVKDAGFTVIGINITVGRVLLAGLMVYLAVVGSWITRTFIRSEVSPRWDLD</sequence>
<dbReference type="EMBL" id="CADCTV010000860">
    <property type="protein sequence ID" value="CAA9366181.1"/>
    <property type="molecule type" value="Genomic_DNA"/>
</dbReference>
<evidence type="ECO:0000313" key="2">
    <source>
        <dbReference type="EMBL" id="CAA9366181.1"/>
    </source>
</evidence>
<gene>
    <name evidence="2" type="ORF">AVDCRST_MAG89-4111</name>
</gene>
<name>A0A6J4MQJ6_9BACT</name>
<feature type="transmembrane region" description="Helical" evidence="1">
    <location>
        <begin position="230"/>
        <end position="248"/>
    </location>
</feature>
<keyword evidence="1" id="KW-0812">Transmembrane</keyword>
<dbReference type="AlphaFoldDB" id="A0A6J4MQJ6"/>
<feature type="transmembrane region" description="Helical" evidence="1">
    <location>
        <begin position="205"/>
        <end position="223"/>
    </location>
</feature>
<keyword evidence="1" id="KW-0472">Membrane</keyword>
<feature type="transmembrane region" description="Helical" evidence="1">
    <location>
        <begin position="316"/>
        <end position="341"/>
    </location>
</feature>